<dbReference type="PROSITE" id="PS51084">
    <property type="entry name" value="HIT_2"/>
    <property type="match status" value="1"/>
</dbReference>
<dbReference type="PRINTS" id="PR00332">
    <property type="entry name" value="HISTRIAD"/>
</dbReference>
<evidence type="ECO:0000256" key="2">
    <source>
        <dbReference type="PIRSR" id="PIRSR601310-3"/>
    </source>
</evidence>
<evidence type="ECO:0000256" key="3">
    <source>
        <dbReference type="PROSITE-ProRule" id="PRU00464"/>
    </source>
</evidence>
<feature type="short sequence motif" description="Histidine triad motif" evidence="2 3">
    <location>
        <begin position="98"/>
        <end position="102"/>
    </location>
</feature>
<dbReference type="EMBL" id="LCAU01000034">
    <property type="protein sequence ID" value="KKR96240.1"/>
    <property type="molecule type" value="Genomic_DNA"/>
</dbReference>
<protein>
    <submittedName>
        <fullName evidence="5">Diadenosine tetraphosphate (Ap4A) hydrolase and other HIT family hydrolase</fullName>
    </submittedName>
</protein>
<dbReference type="InterPro" id="IPR001310">
    <property type="entry name" value="Histidine_triad_HIT"/>
</dbReference>
<evidence type="ECO:0000259" key="4">
    <source>
        <dbReference type="PROSITE" id="PS51084"/>
    </source>
</evidence>
<proteinExistence type="predicted"/>
<dbReference type="Gene3D" id="3.30.428.10">
    <property type="entry name" value="HIT-like"/>
    <property type="match status" value="1"/>
</dbReference>
<feature type="domain" description="HIT" evidence="4">
    <location>
        <begin position="5"/>
        <end position="114"/>
    </location>
</feature>
<keyword evidence="5" id="KW-0378">Hydrolase</keyword>
<dbReference type="Proteomes" id="UP000034746">
    <property type="component" value="Unassembled WGS sequence"/>
</dbReference>
<evidence type="ECO:0000313" key="5">
    <source>
        <dbReference type="EMBL" id="KKR96240.1"/>
    </source>
</evidence>
<dbReference type="AlphaFoldDB" id="A0A0G0XHG7"/>
<dbReference type="SUPFAM" id="SSF54197">
    <property type="entry name" value="HIT-like"/>
    <property type="match status" value="1"/>
</dbReference>
<dbReference type="GO" id="GO:0016787">
    <property type="term" value="F:hydrolase activity"/>
    <property type="evidence" value="ECO:0007669"/>
    <property type="project" value="UniProtKB-KW"/>
</dbReference>
<dbReference type="InterPro" id="IPR011146">
    <property type="entry name" value="HIT-like"/>
</dbReference>
<reference evidence="5 6" key="1">
    <citation type="journal article" date="2015" name="Nature">
        <title>rRNA introns, odd ribosomes, and small enigmatic genomes across a large radiation of phyla.</title>
        <authorList>
            <person name="Brown C.T."/>
            <person name="Hug L.A."/>
            <person name="Thomas B.C."/>
            <person name="Sharon I."/>
            <person name="Castelle C.J."/>
            <person name="Singh A."/>
            <person name="Wilkins M.J."/>
            <person name="Williams K.H."/>
            <person name="Banfield J.F."/>
        </authorList>
    </citation>
    <scope>NUCLEOTIDE SEQUENCE [LARGE SCALE GENOMIC DNA]</scope>
</reference>
<sequence length="114" mass="12838">MSNCIFCKILSKEIPGKIIYEDDFCIAFDDINPQAPVHVLLVPREHVPTFNDLTEDKKELLGNLCLAVNRIAEIKKIKDPGYRIVINCNPAGGQMVYHLHIHVMGGRQMAWPPG</sequence>
<dbReference type="PROSITE" id="PS00892">
    <property type="entry name" value="HIT_1"/>
    <property type="match status" value="1"/>
</dbReference>
<dbReference type="PANTHER" id="PTHR23089">
    <property type="entry name" value="HISTIDINE TRIAD HIT PROTEIN"/>
    <property type="match status" value="1"/>
</dbReference>
<dbReference type="Pfam" id="PF01230">
    <property type="entry name" value="HIT"/>
    <property type="match status" value="1"/>
</dbReference>
<dbReference type="InterPro" id="IPR036265">
    <property type="entry name" value="HIT-like_sf"/>
</dbReference>
<organism evidence="5 6">
    <name type="scientific">Candidatus Uhrbacteria bacterium GW2011_GWF2_41_16</name>
    <dbReference type="NCBI Taxonomy" id="1618997"/>
    <lineage>
        <taxon>Bacteria</taxon>
        <taxon>Candidatus Uhriibacteriota</taxon>
    </lineage>
</organism>
<name>A0A0G0XHG7_9BACT</name>
<gene>
    <name evidence="5" type="ORF">UU48_C0034G0002</name>
</gene>
<evidence type="ECO:0000256" key="1">
    <source>
        <dbReference type="PIRSR" id="PIRSR601310-1"/>
    </source>
</evidence>
<comment type="caution">
    <text evidence="5">The sequence shown here is derived from an EMBL/GenBank/DDBJ whole genome shotgun (WGS) entry which is preliminary data.</text>
</comment>
<evidence type="ECO:0000313" key="6">
    <source>
        <dbReference type="Proteomes" id="UP000034746"/>
    </source>
</evidence>
<dbReference type="CDD" id="cd01276">
    <property type="entry name" value="PKCI_related"/>
    <property type="match status" value="1"/>
</dbReference>
<dbReference type="InterPro" id="IPR019808">
    <property type="entry name" value="Histidine_triad_CS"/>
</dbReference>
<feature type="active site" description="Tele-AMP-histidine intermediate" evidence="1">
    <location>
        <position position="100"/>
    </location>
</feature>
<accession>A0A0G0XHG7</accession>